<dbReference type="GeneID" id="5231434"/>
<accession>A5E4N3</accession>
<dbReference type="InterPro" id="IPR036928">
    <property type="entry name" value="AS_sf"/>
</dbReference>
<dbReference type="OrthoDB" id="6428749at2759"/>
<keyword evidence="7" id="KW-1185">Reference proteome</keyword>
<dbReference type="SMR" id="A5E4N3"/>
<keyword evidence="2" id="KW-0378">Hydrolase</keyword>
<feature type="binding site" evidence="4">
    <location>
        <begin position="245"/>
        <end position="248"/>
    </location>
    <ligand>
        <name>substrate</name>
    </ligand>
</feature>
<feature type="binding site" evidence="4">
    <location>
        <position position="224"/>
    </location>
    <ligand>
        <name>substrate</name>
    </ligand>
</feature>
<comment type="similarity">
    <text evidence="1">Belongs to the amidase family.</text>
</comment>
<dbReference type="Proteomes" id="UP000001996">
    <property type="component" value="Unassembled WGS sequence"/>
</dbReference>
<dbReference type="AlphaFoldDB" id="A5E4N3"/>
<dbReference type="Pfam" id="PF01425">
    <property type="entry name" value="Amidase"/>
    <property type="match status" value="1"/>
</dbReference>
<dbReference type="EMBL" id="CH981529">
    <property type="protein sequence ID" value="EDK46391.1"/>
    <property type="molecule type" value="Genomic_DNA"/>
</dbReference>
<dbReference type="PANTHER" id="PTHR46072:SF4">
    <property type="entry name" value="AMIDASE C550.07-RELATED"/>
    <property type="match status" value="1"/>
</dbReference>
<evidence type="ECO:0000256" key="4">
    <source>
        <dbReference type="PIRSR" id="PIRSR001221-2"/>
    </source>
</evidence>
<dbReference type="eggNOG" id="KOG1212">
    <property type="taxonomic scope" value="Eukaryota"/>
</dbReference>
<feature type="active site" description="Charge relay system" evidence="3">
    <location>
        <position position="224"/>
    </location>
</feature>
<evidence type="ECO:0000256" key="2">
    <source>
        <dbReference type="ARBA" id="ARBA00022801"/>
    </source>
</evidence>
<evidence type="ECO:0000313" key="6">
    <source>
        <dbReference type="EMBL" id="EDK46391.1"/>
    </source>
</evidence>
<organism evidence="6 7">
    <name type="scientific">Lodderomyces elongisporus (strain ATCC 11503 / CBS 2605 / JCM 1781 / NBRC 1676 / NRRL YB-4239)</name>
    <name type="common">Yeast</name>
    <name type="synonym">Saccharomyces elongisporus</name>
    <dbReference type="NCBI Taxonomy" id="379508"/>
    <lineage>
        <taxon>Eukaryota</taxon>
        <taxon>Fungi</taxon>
        <taxon>Dikarya</taxon>
        <taxon>Ascomycota</taxon>
        <taxon>Saccharomycotina</taxon>
        <taxon>Pichiomycetes</taxon>
        <taxon>Debaryomycetaceae</taxon>
        <taxon>Candida/Lodderomyces clade</taxon>
        <taxon>Lodderomyces</taxon>
    </lineage>
</organism>
<feature type="active site" description="Charge relay system" evidence="3">
    <location>
        <position position="149"/>
    </location>
</feature>
<feature type="binding site" evidence="4">
    <location>
        <position position="198"/>
    </location>
    <ligand>
        <name>substrate</name>
    </ligand>
</feature>
<gene>
    <name evidence="6" type="ORF">LELG_04572</name>
</gene>
<dbReference type="Gene3D" id="3.90.1300.10">
    <property type="entry name" value="Amidase signature (AS) domain"/>
    <property type="match status" value="1"/>
</dbReference>
<dbReference type="OMA" id="AQVATNC"/>
<dbReference type="VEuPathDB" id="FungiDB:LELG_04572"/>
<dbReference type="SUPFAM" id="SSF75304">
    <property type="entry name" value="Amidase signature (AS) enzymes"/>
    <property type="match status" value="1"/>
</dbReference>
<dbReference type="InterPro" id="IPR023631">
    <property type="entry name" value="Amidase_dom"/>
</dbReference>
<evidence type="ECO:0000256" key="3">
    <source>
        <dbReference type="PIRSR" id="PIRSR001221-1"/>
    </source>
</evidence>
<evidence type="ECO:0000259" key="5">
    <source>
        <dbReference type="Pfam" id="PF01425"/>
    </source>
</evidence>
<dbReference type="PIRSF" id="PIRSF001221">
    <property type="entry name" value="Amidase_fungi"/>
    <property type="match status" value="1"/>
</dbReference>
<feature type="domain" description="Amidase" evidence="5">
    <location>
        <begin position="95"/>
        <end position="547"/>
    </location>
</feature>
<dbReference type="FunCoup" id="A5E4N3">
    <property type="interactions" value="48"/>
</dbReference>
<dbReference type="STRING" id="379508.A5E4N3"/>
<protein>
    <recommendedName>
        <fullName evidence="5">Amidase domain-containing protein</fullName>
    </recommendedName>
</protein>
<feature type="active site" description="Acyl-ester intermediate" evidence="3">
    <location>
        <position position="248"/>
    </location>
</feature>
<reference evidence="6 7" key="1">
    <citation type="journal article" date="2009" name="Nature">
        <title>Evolution of pathogenicity and sexual reproduction in eight Candida genomes.</title>
        <authorList>
            <person name="Butler G."/>
            <person name="Rasmussen M.D."/>
            <person name="Lin M.F."/>
            <person name="Santos M.A."/>
            <person name="Sakthikumar S."/>
            <person name="Munro C.A."/>
            <person name="Rheinbay E."/>
            <person name="Grabherr M."/>
            <person name="Forche A."/>
            <person name="Reedy J.L."/>
            <person name="Agrafioti I."/>
            <person name="Arnaud M.B."/>
            <person name="Bates S."/>
            <person name="Brown A.J."/>
            <person name="Brunke S."/>
            <person name="Costanzo M.C."/>
            <person name="Fitzpatrick D.A."/>
            <person name="de Groot P.W."/>
            <person name="Harris D."/>
            <person name="Hoyer L.L."/>
            <person name="Hube B."/>
            <person name="Klis F.M."/>
            <person name="Kodira C."/>
            <person name="Lennard N."/>
            <person name="Logue M.E."/>
            <person name="Martin R."/>
            <person name="Neiman A.M."/>
            <person name="Nikolaou E."/>
            <person name="Quail M.A."/>
            <person name="Quinn J."/>
            <person name="Santos M.C."/>
            <person name="Schmitzberger F.F."/>
            <person name="Sherlock G."/>
            <person name="Shah P."/>
            <person name="Silverstein K.A."/>
            <person name="Skrzypek M.S."/>
            <person name="Soll D."/>
            <person name="Staggs R."/>
            <person name="Stansfield I."/>
            <person name="Stumpf M.P."/>
            <person name="Sudbery P.E."/>
            <person name="Srikantha T."/>
            <person name="Zeng Q."/>
            <person name="Berman J."/>
            <person name="Berriman M."/>
            <person name="Heitman J."/>
            <person name="Gow N.A."/>
            <person name="Lorenz M.C."/>
            <person name="Birren B.W."/>
            <person name="Kellis M."/>
            <person name="Cuomo C.A."/>
        </authorList>
    </citation>
    <scope>NUCLEOTIDE SEQUENCE [LARGE SCALE GENOMIC DNA]</scope>
    <source>
        <strain evidence="7">ATCC 11503 / BCRC 21390 / CBS 2605 / JCM 1781 / NBRC 1676 / NRRL YB-4239</strain>
    </source>
</reference>
<dbReference type="InParanoid" id="A5E4N3"/>
<dbReference type="GO" id="GO:0016787">
    <property type="term" value="F:hydrolase activity"/>
    <property type="evidence" value="ECO:0007669"/>
    <property type="project" value="UniProtKB-KW"/>
</dbReference>
<sequence>MRTEDWKILAAEAQETFNDSLTKAIKLAEFDDSLKSKYDALPSAKGETTDDYGSPTKHPVDVYLKTVPQLVLDITEKDPIDLLKDLKDKKITCVDVLKAYTTAAIIANKLTNCVQEFLPIEALKFAQELDEKYEEKKNLPLYGLPFSIKEMIPFVGRSVTHGSLCYLDRVVDYNADIVNILMDNGAYPFVRTTNPQSLMMLECVSYMHGRTVNTFNSDLTSGGSSGGEGVLNGLYASPFGLGSDIGGSIRSPAAFNGIYGLRTTLGRIPTADYFSCNIGSESILSVTGPLSRSLGTVELVMKSIIDSKPWLVDPTLAAIEWKTFDSQQEKPKFRIGVLMSDGIVTPSPPILRALNIVKEKLASLGNIELVPFEPFEHERTAEILGKLYFEDGARDFKATVADTKEPILEQTTWAIDGAKDLEMHDQWFWNLEKQKYRKQYLKHWMSYTDKQGHVLDAVIAPVFPNVAPKHNTSKYWGYTCQWNLLDYPVLVFPVTIVDENLDVPFKDYKPKNESDEFFYKQYDSPKSFAKAPVNLGLVGLRNTDEKLIEIAKILRQEIGDIFAGQQ</sequence>
<proteinExistence type="inferred from homology"/>
<evidence type="ECO:0000313" key="7">
    <source>
        <dbReference type="Proteomes" id="UP000001996"/>
    </source>
</evidence>
<evidence type="ECO:0000256" key="1">
    <source>
        <dbReference type="ARBA" id="ARBA00009199"/>
    </source>
</evidence>
<dbReference type="HOGENOM" id="CLU_009600_9_2_1"/>
<dbReference type="KEGG" id="lel:PVL30_004292"/>
<dbReference type="PANTHER" id="PTHR46072">
    <property type="entry name" value="AMIDASE-RELATED-RELATED"/>
    <property type="match status" value="1"/>
</dbReference>
<name>A5E4N3_LODEL</name>